<dbReference type="CDD" id="cd07989">
    <property type="entry name" value="LPLAT_AGPAT-like"/>
    <property type="match status" value="1"/>
</dbReference>
<feature type="domain" description="Phospholipid/glycerol acyltransferase" evidence="4">
    <location>
        <begin position="34"/>
        <end position="149"/>
    </location>
</feature>
<name>A0ABW9QXG2_9ACTN</name>
<evidence type="ECO:0000256" key="2">
    <source>
        <dbReference type="ARBA" id="ARBA00023315"/>
    </source>
</evidence>
<dbReference type="SUPFAM" id="SSF69593">
    <property type="entry name" value="Glycerol-3-phosphate (1)-acyltransferase"/>
    <property type="match status" value="1"/>
</dbReference>
<keyword evidence="6" id="KW-1185">Reference proteome</keyword>
<evidence type="ECO:0000259" key="4">
    <source>
        <dbReference type="SMART" id="SM00563"/>
    </source>
</evidence>
<evidence type="ECO:0000313" key="6">
    <source>
        <dbReference type="Proteomes" id="UP000437736"/>
    </source>
</evidence>
<proteinExistence type="predicted"/>
<dbReference type="GO" id="GO:0016746">
    <property type="term" value="F:acyltransferase activity"/>
    <property type="evidence" value="ECO:0007669"/>
    <property type="project" value="UniProtKB-KW"/>
</dbReference>
<evidence type="ECO:0000313" key="5">
    <source>
        <dbReference type="EMBL" id="MST34134.1"/>
    </source>
</evidence>
<dbReference type="InterPro" id="IPR002123">
    <property type="entry name" value="Plipid/glycerol_acylTrfase"/>
</dbReference>
<evidence type="ECO:0000256" key="1">
    <source>
        <dbReference type="ARBA" id="ARBA00022679"/>
    </source>
</evidence>
<sequence>MGYWVARCLFTPVLLVFYRVRPSGRANLPRRGPVILASNHQSFMDSMFIPLCVARRVTFLAKAEYFDNPRTAWFFRAMGQIPIRRDGGSQSAAGALAAAREVLDAGGILAIYPEGTRSPDGRLYRGHTGVARIAVTCGVPVVPVACAGTAAVQPIGARRPRLWKRVVVRFGPPLRFDDPPESADDLAVLRRVTERIMDAIAALSGQERVDAYARRRREGDHWVADLPASPPPAGAGGELPPR</sequence>
<feature type="region of interest" description="Disordered" evidence="3">
    <location>
        <begin position="220"/>
        <end position="242"/>
    </location>
</feature>
<protein>
    <submittedName>
        <fullName evidence="5">1-acyl-sn-glycerol-3-phosphate acyltransferase</fullName>
    </submittedName>
</protein>
<dbReference type="PANTHER" id="PTHR10434:SF11">
    <property type="entry name" value="1-ACYL-SN-GLYCEROL-3-PHOSPHATE ACYLTRANSFERASE"/>
    <property type="match status" value="1"/>
</dbReference>
<organism evidence="5 6">
    <name type="scientific">Acidiferrimicrobium australe</name>
    <dbReference type="NCBI Taxonomy" id="2664430"/>
    <lineage>
        <taxon>Bacteria</taxon>
        <taxon>Bacillati</taxon>
        <taxon>Actinomycetota</taxon>
        <taxon>Acidimicrobiia</taxon>
        <taxon>Acidimicrobiales</taxon>
        <taxon>Acidimicrobiaceae</taxon>
        <taxon>Acidiferrimicrobium</taxon>
    </lineage>
</organism>
<evidence type="ECO:0000256" key="3">
    <source>
        <dbReference type="SAM" id="MobiDB-lite"/>
    </source>
</evidence>
<keyword evidence="2 5" id="KW-0012">Acyltransferase</keyword>
<dbReference type="Pfam" id="PF01553">
    <property type="entry name" value="Acyltransferase"/>
    <property type="match status" value="1"/>
</dbReference>
<dbReference type="EMBL" id="WJHE01000865">
    <property type="protein sequence ID" value="MST34134.1"/>
    <property type="molecule type" value="Genomic_DNA"/>
</dbReference>
<comment type="caution">
    <text evidence="5">The sequence shown here is derived from an EMBL/GenBank/DDBJ whole genome shotgun (WGS) entry which is preliminary data.</text>
</comment>
<dbReference type="SMART" id="SM00563">
    <property type="entry name" value="PlsC"/>
    <property type="match status" value="1"/>
</dbReference>
<gene>
    <name evidence="5" type="ORF">GHK86_15565</name>
</gene>
<reference evidence="5 6" key="1">
    <citation type="submission" date="2019-11" db="EMBL/GenBank/DDBJ databases">
        <title>Acidiferrimicrobium australis gen. nov., sp. nov., an acidophilic and obligately heterotrophic, member of the Actinobacteria that catalyses dissimilatory oxido- reduction of iron isolated from metal-rich acidic water in Chile.</title>
        <authorList>
            <person name="Gonzalez D."/>
            <person name="Huber K."/>
            <person name="Hedrich S."/>
            <person name="Rojas-Villalobos C."/>
            <person name="Quatrini R."/>
            <person name="Dinamarca M.A."/>
            <person name="Schwarz A."/>
            <person name="Canales C."/>
            <person name="Nancucheo I."/>
        </authorList>
    </citation>
    <scope>NUCLEOTIDE SEQUENCE [LARGE SCALE GENOMIC DNA]</scope>
    <source>
        <strain evidence="5 6">USS-CCA1</strain>
    </source>
</reference>
<keyword evidence="1" id="KW-0808">Transferase</keyword>
<accession>A0ABW9QXG2</accession>
<dbReference type="PANTHER" id="PTHR10434">
    <property type="entry name" value="1-ACYL-SN-GLYCEROL-3-PHOSPHATE ACYLTRANSFERASE"/>
    <property type="match status" value="1"/>
</dbReference>
<dbReference type="Proteomes" id="UP000437736">
    <property type="component" value="Unassembled WGS sequence"/>
</dbReference>